<dbReference type="GeneID" id="98657397"/>
<feature type="domain" description="PucR C-terminal helix-turn-helix" evidence="1">
    <location>
        <begin position="468"/>
        <end position="517"/>
    </location>
</feature>
<evidence type="ECO:0000259" key="1">
    <source>
        <dbReference type="Pfam" id="PF13556"/>
    </source>
</evidence>
<dbReference type="EMBL" id="WAJR01000004">
    <property type="protein sequence ID" value="KAB1641824.1"/>
    <property type="molecule type" value="Genomic_DNA"/>
</dbReference>
<evidence type="ECO:0000313" key="2">
    <source>
        <dbReference type="EMBL" id="KAB1641824.1"/>
    </source>
</evidence>
<dbReference type="AlphaFoldDB" id="A0A6N6NQE8"/>
<comment type="caution">
    <text evidence="2">The sequence shown here is derived from an EMBL/GenBank/DDBJ whole genome shotgun (WGS) entry which is preliminary data.</text>
</comment>
<dbReference type="InterPro" id="IPR025736">
    <property type="entry name" value="PucR_C-HTH_dom"/>
</dbReference>
<protein>
    <submittedName>
        <fullName evidence="2">PucR family transcriptional regulator</fullName>
    </submittedName>
</protein>
<dbReference type="Gene3D" id="1.10.10.2840">
    <property type="entry name" value="PucR C-terminal helix-turn-helix domain"/>
    <property type="match status" value="1"/>
</dbReference>
<keyword evidence="3" id="KW-1185">Reference proteome</keyword>
<organism evidence="2 3">
    <name type="scientific">Ellagibacter isourolithinifaciens</name>
    <dbReference type="NCBI Taxonomy" id="2137581"/>
    <lineage>
        <taxon>Bacteria</taxon>
        <taxon>Bacillati</taxon>
        <taxon>Actinomycetota</taxon>
        <taxon>Coriobacteriia</taxon>
        <taxon>Eggerthellales</taxon>
        <taxon>Eggerthellaceae</taxon>
        <taxon>Ellagibacter</taxon>
    </lineage>
</organism>
<name>A0A6N6NQE8_9ACTN</name>
<dbReference type="InterPro" id="IPR051448">
    <property type="entry name" value="CdaR-like_regulators"/>
</dbReference>
<dbReference type="Pfam" id="PF13556">
    <property type="entry name" value="HTH_30"/>
    <property type="match status" value="1"/>
</dbReference>
<sequence>MLFPLSIIEPCLEKAGVPIEVPPDWALRTFSYASSDTSAIEEDDGEQALLVASFSQALKMAGDGQTRPVLAVTAADDAKDPAIDSERAAFPLVVTSLSPAAVCSTVNRYLVGIREWDAEMSRLVLSNCSTQQLIDLSEKVLGKYIALSDALYARVAATPHFPPLDNMSRALIETGSYPTSMIPQIERLAQDQRWHTQNKSHLDQGGNAINPLPNMSRIYRLGGNYAAHLVMVSSETFKPWQQFLFNLLADQIGTCLDRFWQTTLPSRDKGAAFLSSILNDNIHDPYDFKEKARLFGLPVEGVFEIAVITGAEECGGVAHIAHQIRTGLQACRTVIADQRIYVLMISAKRSSKKIASMEEALFEAVSRLKAKIGLSSRFDLLEYCHMGRMEADVALEYGQKNYSKYLALQSSEPYIDCVFRFNRYFPCYLVDPYADTAEFIAKYAASPNLVSRLRRADEENGTNDFGLLKIYLYFDRSVKKTAELLNMHRNTVVYRLNKIKTDYRIDLDNCDTRLFLHYLFGIMD</sequence>
<dbReference type="RefSeq" id="WP_158048992.1">
    <property type="nucleotide sequence ID" value="NZ_WAJR01000004.1"/>
</dbReference>
<reference evidence="2 3" key="1">
    <citation type="submission" date="2019-09" db="EMBL/GenBank/DDBJ databases">
        <title>Whole genome shotgun sequencing (WGS) of Ellagibacter isourolithinifaciens DSM 104140(T) and Adlercreutzia muris DSM 29508(T).</title>
        <authorList>
            <person name="Stoll D.A."/>
            <person name="Danylec N."/>
            <person name="Huch M."/>
        </authorList>
    </citation>
    <scope>NUCLEOTIDE SEQUENCE [LARGE SCALE GENOMIC DNA]</scope>
    <source>
        <strain evidence="2 3">DSM 104140</strain>
    </source>
</reference>
<dbReference type="OrthoDB" id="3169819at2"/>
<accession>A0A6N6NQE8</accession>
<proteinExistence type="predicted"/>
<dbReference type="PANTHER" id="PTHR33744">
    <property type="entry name" value="CARBOHYDRATE DIACID REGULATOR"/>
    <property type="match status" value="1"/>
</dbReference>
<gene>
    <name evidence="2" type="ORF">F8C90_03135</name>
</gene>
<evidence type="ECO:0000313" key="3">
    <source>
        <dbReference type="Proteomes" id="UP000468668"/>
    </source>
</evidence>
<dbReference type="Proteomes" id="UP000468668">
    <property type="component" value="Unassembled WGS sequence"/>
</dbReference>
<dbReference type="InterPro" id="IPR042070">
    <property type="entry name" value="PucR_C-HTH_sf"/>
</dbReference>